<dbReference type="AlphaFoldDB" id="A0A1H3ZPL1"/>
<feature type="domain" description="Glycosyltransferase 2-like" evidence="1">
    <location>
        <begin position="5"/>
        <end position="174"/>
    </location>
</feature>
<dbReference type="InterPro" id="IPR029044">
    <property type="entry name" value="Nucleotide-diphossugar_trans"/>
</dbReference>
<gene>
    <name evidence="2" type="ORF">SAMN05443550_102444</name>
</gene>
<dbReference type="EMBL" id="FNRA01000002">
    <property type="protein sequence ID" value="SEA25689.1"/>
    <property type="molecule type" value="Genomic_DNA"/>
</dbReference>
<evidence type="ECO:0000259" key="1">
    <source>
        <dbReference type="Pfam" id="PF00535"/>
    </source>
</evidence>
<sequence length="305" mass="35836">MVEVSVIIPNFNHSAFLKQRIDSVLNQTFQNFELIILDDCSTDNSKDVIKMYSSHPKVTHIVFNSVNSGSPFIQWEKGINLAKGEYIWIAESDDWCEPSLLEELLTGIKKDKDCVISYCQMYYINGDNAIKWQSSHHCLSEIVDSKDFIEDYLAVKVSIYNASMAIFKKDMFNNISREYTTYKFSGDRLFWIQIARQGKTHISGKLLNYFRKHDKDVSTKAYKSGLNFIEELKIVNWMYQEKLINDATYDQAFKKQYKEYWNVKNSIDPVNRNLIDPMFRHPLSSKTNILRFLLPAMWNAYKKRK</sequence>
<keyword evidence="2" id="KW-0808">Transferase</keyword>
<dbReference type="STRING" id="425514.SAMN05443550_102444"/>
<keyword evidence="3" id="KW-1185">Reference proteome</keyword>
<name>A0A1H3ZPL1_9SPHI</name>
<dbReference type="Pfam" id="PF00535">
    <property type="entry name" value="Glycos_transf_2"/>
    <property type="match status" value="1"/>
</dbReference>
<dbReference type="RefSeq" id="WP_090555578.1">
    <property type="nucleotide sequence ID" value="NZ_FNRA01000002.1"/>
</dbReference>
<dbReference type="Proteomes" id="UP000198850">
    <property type="component" value="Unassembled WGS sequence"/>
</dbReference>
<dbReference type="PANTHER" id="PTHR43685:SF11">
    <property type="entry name" value="GLYCOSYLTRANSFERASE TAGX-RELATED"/>
    <property type="match status" value="1"/>
</dbReference>
<accession>A0A1H3ZPL1</accession>
<dbReference type="Gene3D" id="3.90.550.10">
    <property type="entry name" value="Spore Coat Polysaccharide Biosynthesis Protein SpsA, Chain A"/>
    <property type="match status" value="1"/>
</dbReference>
<dbReference type="GO" id="GO:0016740">
    <property type="term" value="F:transferase activity"/>
    <property type="evidence" value="ECO:0007669"/>
    <property type="project" value="UniProtKB-KW"/>
</dbReference>
<evidence type="ECO:0000313" key="3">
    <source>
        <dbReference type="Proteomes" id="UP000198850"/>
    </source>
</evidence>
<proteinExistence type="predicted"/>
<reference evidence="2 3" key="1">
    <citation type="submission" date="2016-10" db="EMBL/GenBank/DDBJ databases">
        <authorList>
            <person name="de Groot N.N."/>
        </authorList>
    </citation>
    <scope>NUCLEOTIDE SEQUENCE [LARGE SCALE GENOMIC DNA]</scope>
    <source>
        <strain evidence="2 3">DSM 19033</strain>
    </source>
</reference>
<dbReference type="OrthoDB" id="9815829at2"/>
<evidence type="ECO:0000313" key="2">
    <source>
        <dbReference type="EMBL" id="SEA25689.1"/>
    </source>
</evidence>
<dbReference type="SUPFAM" id="SSF53448">
    <property type="entry name" value="Nucleotide-diphospho-sugar transferases"/>
    <property type="match status" value="1"/>
</dbReference>
<dbReference type="InterPro" id="IPR050834">
    <property type="entry name" value="Glycosyltransf_2"/>
</dbReference>
<dbReference type="PANTHER" id="PTHR43685">
    <property type="entry name" value="GLYCOSYLTRANSFERASE"/>
    <property type="match status" value="1"/>
</dbReference>
<organism evidence="2 3">
    <name type="scientific">Pedobacter hartonius</name>
    <dbReference type="NCBI Taxonomy" id="425514"/>
    <lineage>
        <taxon>Bacteria</taxon>
        <taxon>Pseudomonadati</taxon>
        <taxon>Bacteroidota</taxon>
        <taxon>Sphingobacteriia</taxon>
        <taxon>Sphingobacteriales</taxon>
        <taxon>Sphingobacteriaceae</taxon>
        <taxon>Pedobacter</taxon>
    </lineage>
</organism>
<dbReference type="InterPro" id="IPR001173">
    <property type="entry name" value="Glyco_trans_2-like"/>
</dbReference>
<protein>
    <submittedName>
        <fullName evidence="2">Glycosyltransferase involved in cell wall bisynthesis</fullName>
    </submittedName>
</protein>